<keyword evidence="2" id="KW-1185">Reference proteome</keyword>
<protein>
    <recommendedName>
        <fullName evidence="3">Transposase</fullName>
    </recommendedName>
</protein>
<dbReference type="Proteomes" id="UP001501570">
    <property type="component" value="Unassembled WGS sequence"/>
</dbReference>
<gene>
    <name evidence="1" type="ORF">GCM10023322_51940</name>
</gene>
<name>A0ABP9SAG3_9ACTN</name>
<dbReference type="RefSeq" id="WP_345633859.1">
    <property type="nucleotide sequence ID" value="NZ_BAABJQ010000017.1"/>
</dbReference>
<accession>A0ABP9SAG3</accession>
<reference evidence="2" key="1">
    <citation type="journal article" date="2019" name="Int. J. Syst. Evol. Microbiol.">
        <title>The Global Catalogue of Microorganisms (GCM) 10K type strain sequencing project: providing services to taxonomists for standard genome sequencing and annotation.</title>
        <authorList>
            <consortium name="The Broad Institute Genomics Platform"/>
            <consortium name="The Broad Institute Genome Sequencing Center for Infectious Disease"/>
            <person name="Wu L."/>
            <person name="Ma J."/>
        </authorList>
    </citation>
    <scope>NUCLEOTIDE SEQUENCE [LARGE SCALE GENOMIC DNA]</scope>
    <source>
        <strain evidence="2">JCM 18304</strain>
    </source>
</reference>
<evidence type="ECO:0000313" key="1">
    <source>
        <dbReference type="EMBL" id="GAA5192407.1"/>
    </source>
</evidence>
<evidence type="ECO:0008006" key="3">
    <source>
        <dbReference type="Google" id="ProtNLM"/>
    </source>
</evidence>
<sequence>MKRGPARITRHRRRARGYEALPTHHEATAHWAMVRITSSRHPDLKSRYGF</sequence>
<proteinExistence type="predicted"/>
<comment type="caution">
    <text evidence="1">The sequence shown here is derived from an EMBL/GenBank/DDBJ whole genome shotgun (WGS) entry which is preliminary data.</text>
</comment>
<organism evidence="1 2">
    <name type="scientific">Rugosimonospora acidiphila</name>
    <dbReference type="NCBI Taxonomy" id="556531"/>
    <lineage>
        <taxon>Bacteria</taxon>
        <taxon>Bacillati</taxon>
        <taxon>Actinomycetota</taxon>
        <taxon>Actinomycetes</taxon>
        <taxon>Micromonosporales</taxon>
        <taxon>Micromonosporaceae</taxon>
        <taxon>Rugosimonospora</taxon>
    </lineage>
</organism>
<dbReference type="EMBL" id="BAABJQ010000017">
    <property type="protein sequence ID" value="GAA5192407.1"/>
    <property type="molecule type" value="Genomic_DNA"/>
</dbReference>
<evidence type="ECO:0000313" key="2">
    <source>
        <dbReference type="Proteomes" id="UP001501570"/>
    </source>
</evidence>